<protein>
    <submittedName>
        <fullName evidence="2">Uncharacterized protein</fullName>
    </submittedName>
</protein>
<gene>
    <name evidence="2" type="ORF">E8P82_01420</name>
</gene>
<evidence type="ECO:0000313" key="2">
    <source>
        <dbReference type="EMBL" id="THJ68597.1"/>
    </source>
</evidence>
<reference evidence="2 3" key="1">
    <citation type="submission" date="2019-04" db="EMBL/GenBank/DDBJ databases">
        <authorList>
            <person name="Liu Q."/>
            <person name="Xin Y.-H."/>
        </authorList>
    </citation>
    <scope>NUCLEOTIDE SEQUENCE [LARGE SCALE GENOMIC DNA]</scope>
    <source>
        <strain evidence="2 3">AM23</strain>
    </source>
</reference>
<feature type="region of interest" description="Disordered" evidence="1">
    <location>
        <begin position="1"/>
        <end position="24"/>
    </location>
</feature>
<proteinExistence type="predicted"/>
<evidence type="ECO:0000256" key="1">
    <source>
        <dbReference type="SAM" id="MobiDB-lite"/>
    </source>
</evidence>
<comment type="caution">
    <text evidence="2">The sequence shown here is derived from an EMBL/GenBank/DDBJ whole genome shotgun (WGS) entry which is preliminary data.</text>
</comment>
<dbReference type="Proteomes" id="UP000305233">
    <property type="component" value="Unassembled WGS sequence"/>
</dbReference>
<name>A0A4S5EA24_9MICC</name>
<dbReference type="AlphaFoldDB" id="A0A4S5EA24"/>
<dbReference type="RefSeq" id="WP_136452699.1">
    <property type="nucleotide sequence ID" value="NZ_SSWH01000001.1"/>
</dbReference>
<organism evidence="2 3">
    <name type="scientific">Arthrobacter echini</name>
    <dbReference type="NCBI Taxonomy" id="1529066"/>
    <lineage>
        <taxon>Bacteria</taxon>
        <taxon>Bacillati</taxon>
        <taxon>Actinomycetota</taxon>
        <taxon>Actinomycetes</taxon>
        <taxon>Micrococcales</taxon>
        <taxon>Micrococcaceae</taxon>
        <taxon>Arthrobacter</taxon>
    </lineage>
</organism>
<sequence length="115" mass="12216">MLDRSNGADDTSADPTDPRSDIPFGIPADVLAKASGATEEVDLQLAIYSVVAKAKGSSAAEARRMLEEEIERRQVIPPTESWMNAAVASAAVGKPYILSNEARWGAEEALREVSG</sequence>
<dbReference type="EMBL" id="SSWH01000001">
    <property type="protein sequence ID" value="THJ68597.1"/>
    <property type="molecule type" value="Genomic_DNA"/>
</dbReference>
<keyword evidence="3" id="KW-1185">Reference proteome</keyword>
<evidence type="ECO:0000313" key="3">
    <source>
        <dbReference type="Proteomes" id="UP000305233"/>
    </source>
</evidence>
<accession>A0A4S5EA24</accession>